<comment type="caution">
    <text evidence="5">The sequence shown here is derived from an EMBL/GenBank/DDBJ whole genome shotgun (WGS) entry which is preliminary data.</text>
</comment>
<dbReference type="EMBL" id="JBITLV010000001">
    <property type="protein sequence ID" value="MFI7586206.1"/>
    <property type="molecule type" value="Genomic_DNA"/>
</dbReference>
<dbReference type="InterPro" id="IPR029058">
    <property type="entry name" value="AB_hydrolase_fold"/>
</dbReference>
<protein>
    <submittedName>
        <fullName evidence="5">CocE/NonD family hydrolase</fullName>
    </submittedName>
</protein>
<evidence type="ECO:0000256" key="2">
    <source>
        <dbReference type="ARBA" id="ARBA00022801"/>
    </source>
</evidence>
<comment type="similarity">
    <text evidence="1">Belongs to the AB hydrolase superfamily.</text>
</comment>
<dbReference type="Gene3D" id="2.60.120.260">
    <property type="entry name" value="Galactose-binding domain-like"/>
    <property type="match status" value="1"/>
</dbReference>
<feature type="domain" description="Xaa-Pro dipeptidyl-peptidase C-terminal" evidence="4">
    <location>
        <begin position="306"/>
        <end position="544"/>
    </location>
</feature>
<dbReference type="RefSeq" id="WP_398275442.1">
    <property type="nucleotide sequence ID" value="NZ_JBITLV010000001.1"/>
</dbReference>
<sequence length="548" mass="58552">MTHRSGATRRSVLLAPALLAAGLTVARTASPAAAAVQTGQPTTSTKVTIPTRDGFTLAATVNKPLYSEGRLPVVIMPGTFAGNTIDIDRMAVLQASRGYIAVNYTERGFGKSTGKIDAAGPLDVNDVSDVLDWVLAHTDADPDRVGSVSISYGAGFLPMVGVQDHRFKALAMISGWGDLWKARYPNGTSAWASNVALYTLAETQGKPSDEVRRLFQNMIANKYTADMKAAAALRSPMTYLPQLQKHAVPTYFSTSMNEMIWPEDQTLEFFDAYPGVKHLDILPGDHATTELGQPVGSPGVTWTTAFEWMDAYVGGYDDAAKGLPLIRVAPRSPTGTNILESKLLSDYAFEGYTDLTPTARSRQYLATSSSMFGLITKTSLATSPGSDAKKLRMGKNLLMNQGIPMYEGAFEIVTGAPTTVPLSIVDQGVTGVWTGPELKSPLKLRGAIRSHLELVPSAAKGSVFVYLIDKAPNGTAFLVGHKPYSWTGATPGTKLPVDVTIPYNAYDVPAGHRLVFAVSTDDVMYTSNNGPLATVSVGSGSYVDIPLR</sequence>
<dbReference type="PROSITE" id="PS51318">
    <property type="entry name" value="TAT"/>
    <property type="match status" value="1"/>
</dbReference>
<evidence type="ECO:0000259" key="4">
    <source>
        <dbReference type="SMART" id="SM00939"/>
    </source>
</evidence>
<dbReference type="InterPro" id="IPR050261">
    <property type="entry name" value="FrsA_esterase"/>
</dbReference>
<dbReference type="GO" id="GO:0016787">
    <property type="term" value="F:hydrolase activity"/>
    <property type="evidence" value="ECO:0007669"/>
    <property type="project" value="UniProtKB-KW"/>
</dbReference>
<accession>A0ABW8AKR4</accession>
<dbReference type="SUPFAM" id="SSF53474">
    <property type="entry name" value="alpha/beta-Hydrolases"/>
    <property type="match status" value="1"/>
</dbReference>
<dbReference type="PANTHER" id="PTHR22946">
    <property type="entry name" value="DIENELACTONE HYDROLASE DOMAIN-CONTAINING PROTEIN-RELATED"/>
    <property type="match status" value="1"/>
</dbReference>
<dbReference type="SMART" id="SM00939">
    <property type="entry name" value="PepX_C"/>
    <property type="match status" value="1"/>
</dbReference>
<reference evidence="5 6" key="1">
    <citation type="submission" date="2024-10" db="EMBL/GenBank/DDBJ databases">
        <title>The Natural Products Discovery Center: Release of the First 8490 Sequenced Strains for Exploring Actinobacteria Biosynthetic Diversity.</title>
        <authorList>
            <person name="Kalkreuter E."/>
            <person name="Kautsar S.A."/>
            <person name="Yang D."/>
            <person name="Bader C.D."/>
            <person name="Teijaro C.N."/>
            <person name="Fluegel L."/>
            <person name="Davis C.M."/>
            <person name="Simpson J.R."/>
            <person name="Lauterbach L."/>
            <person name="Steele A.D."/>
            <person name="Gui C."/>
            <person name="Meng S."/>
            <person name="Li G."/>
            <person name="Viehrig K."/>
            <person name="Ye F."/>
            <person name="Su P."/>
            <person name="Kiefer A.F."/>
            <person name="Nichols A."/>
            <person name="Cepeda A.J."/>
            <person name="Yan W."/>
            <person name="Fan B."/>
            <person name="Jiang Y."/>
            <person name="Adhikari A."/>
            <person name="Zheng C.-J."/>
            <person name="Schuster L."/>
            <person name="Cowan T.M."/>
            <person name="Smanski M.J."/>
            <person name="Chevrette M.G."/>
            <person name="De Carvalho L.P.S."/>
            <person name="Shen B."/>
        </authorList>
    </citation>
    <scope>NUCLEOTIDE SEQUENCE [LARGE SCALE GENOMIC DNA]</scope>
    <source>
        <strain evidence="5 6">NPDC049639</strain>
    </source>
</reference>
<evidence type="ECO:0000313" key="6">
    <source>
        <dbReference type="Proteomes" id="UP001612915"/>
    </source>
</evidence>
<feature type="signal peptide" evidence="3">
    <location>
        <begin position="1"/>
        <end position="34"/>
    </location>
</feature>
<keyword evidence="2 5" id="KW-0378">Hydrolase</keyword>
<feature type="chain" id="PRO_5046441780" evidence="3">
    <location>
        <begin position="35"/>
        <end position="548"/>
    </location>
</feature>
<dbReference type="InterPro" id="IPR013736">
    <property type="entry name" value="Xaa-Pro_dipept_C"/>
</dbReference>
<dbReference type="Pfam" id="PF02129">
    <property type="entry name" value="Peptidase_S15"/>
    <property type="match status" value="1"/>
</dbReference>
<evidence type="ECO:0000256" key="1">
    <source>
        <dbReference type="ARBA" id="ARBA00008645"/>
    </source>
</evidence>
<dbReference type="InterPro" id="IPR000383">
    <property type="entry name" value="Xaa-Pro-like_dom"/>
</dbReference>
<dbReference type="Pfam" id="PF08530">
    <property type="entry name" value="PepX_C"/>
    <property type="match status" value="1"/>
</dbReference>
<dbReference type="InterPro" id="IPR008979">
    <property type="entry name" value="Galactose-bd-like_sf"/>
</dbReference>
<dbReference type="Gene3D" id="3.40.50.1820">
    <property type="entry name" value="alpha/beta hydrolase"/>
    <property type="match status" value="1"/>
</dbReference>
<organism evidence="5 6">
    <name type="scientific">Spongisporangium articulatum</name>
    <dbReference type="NCBI Taxonomy" id="3362603"/>
    <lineage>
        <taxon>Bacteria</taxon>
        <taxon>Bacillati</taxon>
        <taxon>Actinomycetota</taxon>
        <taxon>Actinomycetes</taxon>
        <taxon>Kineosporiales</taxon>
        <taxon>Kineosporiaceae</taxon>
        <taxon>Spongisporangium</taxon>
    </lineage>
</organism>
<evidence type="ECO:0000313" key="5">
    <source>
        <dbReference type="EMBL" id="MFI7586206.1"/>
    </source>
</evidence>
<dbReference type="PANTHER" id="PTHR22946:SF9">
    <property type="entry name" value="POLYKETIDE TRANSFERASE AF380"/>
    <property type="match status" value="1"/>
</dbReference>
<gene>
    <name evidence="5" type="ORF">ACIB24_03935</name>
</gene>
<name>A0ABW8AKR4_9ACTN</name>
<evidence type="ECO:0000256" key="3">
    <source>
        <dbReference type="SAM" id="SignalP"/>
    </source>
</evidence>
<keyword evidence="6" id="KW-1185">Reference proteome</keyword>
<dbReference type="InterPro" id="IPR006311">
    <property type="entry name" value="TAT_signal"/>
</dbReference>
<dbReference type="SUPFAM" id="SSF49785">
    <property type="entry name" value="Galactose-binding domain-like"/>
    <property type="match status" value="1"/>
</dbReference>
<dbReference type="Proteomes" id="UP001612915">
    <property type="component" value="Unassembled WGS sequence"/>
</dbReference>
<proteinExistence type="inferred from homology"/>
<keyword evidence="3" id="KW-0732">Signal</keyword>